<dbReference type="CTD" id="20324773"/>
<evidence type="ECO:0000313" key="1">
    <source>
        <dbReference type="EMBL" id="KER20948.1"/>
    </source>
</evidence>
<organism evidence="1 2">
    <name type="scientific">Opisthorchis viverrini</name>
    <name type="common">Southeast Asian liver fluke</name>
    <dbReference type="NCBI Taxonomy" id="6198"/>
    <lineage>
        <taxon>Eukaryota</taxon>
        <taxon>Metazoa</taxon>
        <taxon>Spiralia</taxon>
        <taxon>Lophotrochozoa</taxon>
        <taxon>Platyhelminthes</taxon>
        <taxon>Trematoda</taxon>
        <taxon>Digenea</taxon>
        <taxon>Opisthorchiida</taxon>
        <taxon>Opisthorchiata</taxon>
        <taxon>Opisthorchiidae</taxon>
        <taxon>Opisthorchis</taxon>
    </lineage>
</organism>
<gene>
    <name evidence="1" type="ORF">T265_10605</name>
</gene>
<keyword evidence="2" id="KW-1185">Reference proteome</keyword>
<reference evidence="1 2" key="1">
    <citation type="submission" date="2013-11" db="EMBL/GenBank/DDBJ databases">
        <title>Opisthorchis viverrini - life in the bile duct.</title>
        <authorList>
            <person name="Young N.D."/>
            <person name="Nagarajan N."/>
            <person name="Lin S.J."/>
            <person name="Korhonen P.K."/>
            <person name="Jex A.R."/>
            <person name="Hall R.S."/>
            <person name="Safavi-Hemami H."/>
            <person name="Kaewkong W."/>
            <person name="Bertrand D."/>
            <person name="Gao S."/>
            <person name="Seet Q."/>
            <person name="Wongkham S."/>
            <person name="Teh B.T."/>
            <person name="Wongkham C."/>
            <person name="Intapan P.M."/>
            <person name="Maleewong W."/>
            <person name="Yang X."/>
            <person name="Hu M."/>
            <person name="Wang Z."/>
            <person name="Hofmann A."/>
            <person name="Sternberg P.W."/>
            <person name="Tan P."/>
            <person name="Wang J."/>
            <person name="Gasser R.B."/>
        </authorList>
    </citation>
    <scope>NUCLEOTIDE SEQUENCE [LARGE SCALE GENOMIC DNA]</scope>
</reference>
<evidence type="ECO:0000313" key="2">
    <source>
        <dbReference type="Proteomes" id="UP000054324"/>
    </source>
</evidence>
<sequence>MASVPLCQEIRSYHKYMHMDKKHPIAHVITEPGFIHSTTEIPSPRFTKPKVCLSNALLHTFLTVSALAQATCFVGRLWSSVVLRLFDILDSQLQLDHDVILGVSTNLSELRSETSAMGGVPVVPERWRLYEHTMMQCNRRTLPKDAPNTMRCFHHSRLLPDPRREMPRNSNHCDLCNNEELHLPHILPGRGKTRLAEQLCHFKQANGEQPPEQAGRG</sequence>
<dbReference type="AlphaFoldDB" id="A0A074Z1U1"/>
<proteinExistence type="predicted"/>
<accession>A0A074Z1U1</accession>
<dbReference type="KEGG" id="ovi:T265_10605"/>
<name>A0A074Z1U1_OPIVI</name>
<dbReference type="GeneID" id="20324773"/>
<dbReference type="RefSeq" id="XP_009175291.1">
    <property type="nucleotide sequence ID" value="XM_009177027.1"/>
</dbReference>
<dbReference type="EMBL" id="KL597007">
    <property type="protein sequence ID" value="KER20948.1"/>
    <property type="molecule type" value="Genomic_DNA"/>
</dbReference>
<protein>
    <submittedName>
        <fullName evidence="1">Uncharacterized protein</fullName>
    </submittedName>
</protein>
<dbReference type="Proteomes" id="UP000054324">
    <property type="component" value="Unassembled WGS sequence"/>
</dbReference>